<sequence>MVVDVVRKRRQAGPRVGSLVLRVAAGLAGAVVLGVLAREAPALVRYAKTRAM</sequence>
<dbReference type="RefSeq" id="WP_005443936.1">
    <property type="nucleotide sequence ID" value="NZ_CM001466.1"/>
</dbReference>
<keyword evidence="3" id="KW-1185">Reference proteome</keyword>
<reference evidence="2 3" key="1">
    <citation type="journal article" date="2012" name="Stand. Genomic Sci.">
        <title>Genome sequence of the soil bacterium Saccharomonospora azurea type strain (NA-128(T)).</title>
        <authorList>
            <person name="Klenk H.P."/>
            <person name="Held B."/>
            <person name="Lucas S."/>
            <person name="Lapidus A."/>
            <person name="Copeland A."/>
            <person name="Hammon N."/>
            <person name="Pitluck S."/>
            <person name="Goodwin L.A."/>
            <person name="Han C."/>
            <person name="Tapia R."/>
            <person name="Brambilla E.M."/>
            <person name="Potter G."/>
            <person name="Land M."/>
            <person name="Ivanova N."/>
            <person name="Rohde M."/>
            <person name="Goker M."/>
            <person name="Detter J.C."/>
            <person name="Kyrpides N.C."/>
            <person name="Woyke T."/>
        </authorList>
    </citation>
    <scope>NUCLEOTIDE SEQUENCE [LARGE SCALE GENOMIC DNA]</scope>
    <source>
        <strain evidence="2 3">NA-128</strain>
    </source>
</reference>
<keyword evidence="1" id="KW-1133">Transmembrane helix</keyword>
<gene>
    <name evidence="2" type="ORF">SacazDRAFT_03635</name>
</gene>
<protein>
    <submittedName>
        <fullName evidence="2">Uncharacterized protein</fullName>
    </submittedName>
</protein>
<evidence type="ECO:0000256" key="1">
    <source>
        <dbReference type="SAM" id="Phobius"/>
    </source>
</evidence>
<evidence type="ECO:0000313" key="3">
    <source>
        <dbReference type="Proteomes" id="UP000004705"/>
    </source>
</evidence>
<keyword evidence="1" id="KW-0472">Membrane</keyword>
<dbReference type="EMBL" id="CM001466">
    <property type="protein sequence ID" value="EHY90499.1"/>
    <property type="molecule type" value="Genomic_DNA"/>
</dbReference>
<evidence type="ECO:0000313" key="2">
    <source>
        <dbReference type="EMBL" id="EHY90499.1"/>
    </source>
</evidence>
<dbReference type="AlphaFoldDB" id="H8G918"/>
<keyword evidence="1" id="KW-0812">Transmembrane</keyword>
<accession>H8G918</accession>
<feature type="transmembrane region" description="Helical" evidence="1">
    <location>
        <begin position="16"/>
        <end position="37"/>
    </location>
</feature>
<organism evidence="2 3">
    <name type="scientific">Saccharomonospora azurea NA-128</name>
    <dbReference type="NCBI Taxonomy" id="882081"/>
    <lineage>
        <taxon>Bacteria</taxon>
        <taxon>Bacillati</taxon>
        <taxon>Actinomycetota</taxon>
        <taxon>Actinomycetes</taxon>
        <taxon>Pseudonocardiales</taxon>
        <taxon>Pseudonocardiaceae</taxon>
        <taxon>Saccharomonospora</taxon>
    </lineage>
</organism>
<dbReference type="Proteomes" id="UP000004705">
    <property type="component" value="Chromosome"/>
</dbReference>
<proteinExistence type="predicted"/>
<name>H8G918_9PSEU</name>
<dbReference type="HOGENOM" id="CLU_211641_0_0_11"/>